<dbReference type="AlphaFoldDB" id="F3YBG2"/>
<dbReference type="EMBL" id="AP012200">
    <property type="protein sequence ID" value="BAK21840.1"/>
    <property type="molecule type" value="Genomic_DNA"/>
</dbReference>
<dbReference type="STRING" id="940190.MPTP_1411"/>
<dbReference type="RefSeq" id="WP_013774276.1">
    <property type="nucleotide sequence ID" value="NC_015516.1"/>
</dbReference>
<dbReference type="KEGG" id="mps:MPTP_1411"/>
<name>F3YBG2_MELPT</name>
<accession>F3YBG2</accession>
<organism evidence="1 2">
    <name type="scientific">Melissococcus plutonius (strain ATCC 35311 / DSM 29964 / CIP 104052 / LMG 20360 / NCIMB 702443)</name>
    <dbReference type="NCBI Taxonomy" id="940190"/>
    <lineage>
        <taxon>Bacteria</taxon>
        <taxon>Bacillati</taxon>
        <taxon>Bacillota</taxon>
        <taxon>Bacilli</taxon>
        <taxon>Lactobacillales</taxon>
        <taxon>Enterococcaceae</taxon>
        <taxon>Melissococcus</taxon>
    </lineage>
</organism>
<dbReference type="Proteomes" id="UP000008456">
    <property type="component" value="Chromosome"/>
</dbReference>
<dbReference type="HOGENOM" id="CLU_170202_0_0_9"/>
<reference evidence="1 2" key="1">
    <citation type="journal article" date="2011" name="J. Bacteriol.">
        <title>Complete genome sequence of Melissococcus plutonius ATCC 35311.</title>
        <authorList>
            <person name="Okumura K."/>
            <person name="Arai R."/>
            <person name="Okura M."/>
            <person name="Kirikae T."/>
            <person name="Takamatsu D."/>
            <person name="Osaki M."/>
            <person name="Miyoshi-Akiyama T."/>
        </authorList>
    </citation>
    <scope>NUCLEOTIDE SEQUENCE [LARGE SCALE GENOMIC DNA]</scope>
    <source>
        <strain evidence="2">ATCC 35311 / CIP 104052 / LMG 20360 / NCIMB 702443</strain>
    </source>
</reference>
<keyword evidence="2" id="KW-1185">Reference proteome</keyword>
<evidence type="ECO:0000313" key="2">
    <source>
        <dbReference type="Proteomes" id="UP000008456"/>
    </source>
</evidence>
<dbReference type="InterPro" id="IPR019612">
    <property type="entry name" value="Minor_capsid_put"/>
</dbReference>
<protein>
    <submittedName>
        <fullName evidence="1">Minor capsid protein</fullName>
    </submittedName>
</protein>
<evidence type="ECO:0000313" key="1">
    <source>
        <dbReference type="EMBL" id="BAK21840.1"/>
    </source>
</evidence>
<sequence>MIPRVSRAFCNQTVTLKKIKPDTDEWNRPTFEASITIQNVIVQPQTIYSGNNNDRQIIANAVIYFFAGISTPDCVFTKDSMGSLITFEDSEYVIKTIVDNSDPFSNELYSYELEVL</sequence>
<reference key="2">
    <citation type="submission" date="2011-04" db="EMBL/GenBank/DDBJ databases">
        <title>Whole genome sequence of Melissococcus plutonius ATCC 35311.</title>
        <authorList>
            <person name="Okumura K."/>
            <person name="Arai R."/>
            <person name="Osaki M."/>
            <person name="Okura M."/>
            <person name="Kirikae T."/>
            <person name="Takamatsu D."/>
            <person name="Akiyama T."/>
        </authorList>
    </citation>
    <scope>NUCLEOTIDE SEQUENCE</scope>
    <source>
        <strain>ATCC 35311</strain>
    </source>
</reference>
<proteinExistence type="predicted"/>
<dbReference type="Pfam" id="PF10665">
    <property type="entry name" value="Minor_capsid_1"/>
    <property type="match status" value="1"/>
</dbReference>
<gene>
    <name evidence="1" type="ordered locus">MPTP_1411</name>
</gene>
<dbReference type="OrthoDB" id="2183780at2"/>